<comment type="caution">
    <text evidence="3">The sequence shown here is derived from an EMBL/GenBank/DDBJ whole genome shotgun (WGS) entry which is preliminary data.</text>
</comment>
<dbReference type="PRINTS" id="PR00119">
    <property type="entry name" value="CATATPASE"/>
</dbReference>
<evidence type="ECO:0000256" key="2">
    <source>
        <dbReference type="ARBA" id="ARBA00022475"/>
    </source>
</evidence>
<accession>A0A821JCK5</accession>
<dbReference type="GO" id="GO:0030007">
    <property type="term" value="P:intracellular potassium ion homeostasis"/>
    <property type="evidence" value="ECO:0007669"/>
    <property type="project" value="TreeGrafter"/>
</dbReference>
<dbReference type="InterPro" id="IPR050510">
    <property type="entry name" value="Cation_transp_ATPase_P-type"/>
</dbReference>
<gene>
    <name evidence="3" type="ORF">OVN521_LOCUS48902</name>
</gene>
<proteinExistence type="predicted"/>
<dbReference type="EMBL" id="CAJOBG010104374">
    <property type="protein sequence ID" value="CAF4715874.1"/>
    <property type="molecule type" value="Genomic_DNA"/>
</dbReference>
<dbReference type="GO" id="GO:0005886">
    <property type="term" value="C:plasma membrane"/>
    <property type="evidence" value="ECO:0007669"/>
    <property type="project" value="UniProtKB-SubCell"/>
</dbReference>
<protein>
    <submittedName>
        <fullName evidence="3">Uncharacterized protein</fullName>
    </submittedName>
</protein>
<dbReference type="GO" id="GO:0016887">
    <property type="term" value="F:ATP hydrolysis activity"/>
    <property type="evidence" value="ECO:0007669"/>
    <property type="project" value="InterPro"/>
</dbReference>
<sequence>VTGDGTNDAPALKCAHLGVAMQSGTEVSKEAGDMILLDNNFSSIIQAIETGRLLSDNLKKVAIYLLPG</sequence>
<dbReference type="GO" id="GO:1990573">
    <property type="term" value="P:potassium ion import across plasma membrane"/>
    <property type="evidence" value="ECO:0007669"/>
    <property type="project" value="TreeGrafter"/>
</dbReference>
<reference evidence="3" key="1">
    <citation type="submission" date="2021-02" db="EMBL/GenBank/DDBJ databases">
        <authorList>
            <person name="Nowell W R."/>
        </authorList>
    </citation>
    <scope>NUCLEOTIDE SEQUENCE</scope>
</reference>
<feature type="non-terminal residue" evidence="3">
    <location>
        <position position="68"/>
    </location>
</feature>
<dbReference type="InterPro" id="IPR001757">
    <property type="entry name" value="P_typ_ATPase"/>
</dbReference>
<comment type="subcellular location">
    <subcellularLocation>
        <location evidence="1">Cell membrane</location>
        <topology evidence="1">Multi-pass membrane protein</topology>
    </subcellularLocation>
</comment>
<dbReference type="Pfam" id="PF08282">
    <property type="entry name" value="Hydrolase_3"/>
    <property type="match status" value="1"/>
</dbReference>
<dbReference type="GO" id="GO:1902600">
    <property type="term" value="P:proton transmembrane transport"/>
    <property type="evidence" value="ECO:0007669"/>
    <property type="project" value="TreeGrafter"/>
</dbReference>
<dbReference type="Gene3D" id="1.20.1110.10">
    <property type="entry name" value="Calcium-transporting ATPase, transmembrane domain"/>
    <property type="match status" value="1"/>
</dbReference>
<feature type="non-terminal residue" evidence="3">
    <location>
        <position position="1"/>
    </location>
</feature>
<keyword evidence="2" id="KW-1003">Cell membrane</keyword>
<dbReference type="GO" id="GO:0036376">
    <property type="term" value="P:sodium ion export across plasma membrane"/>
    <property type="evidence" value="ECO:0007669"/>
    <property type="project" value="TreeGrafter"/>
</dbReference>
<dbReference type="GO" id="GO:0006883">
    <property type="term" value="P:intracellular sodium ion homeostasis"/>
    <property type="evidence" value="ECO:0007669"/>
    <property type="project" value="TreeGrafter"/>
</dbReference>
<dbReference type="AlphaFoldDB" id="A0A821JCK5"/>
<evidence type="ECO:0000313" key="4">
    <source>
        <dbReference type="Proteomes" id="UP000663866"/>
    </source>
</evidence>
<organism evidence="3 4">
    <name type="scientific">Rotaria magnacalcarata</name>
    <dbReference type="NCBI Taxonomy" id="392030"/>
    <lineage>
        <taxon>Eukaryota</taxon>
        <taxon>Metazoa</taxon>
        <taxon>Spiralia</taxon>
        <taxon>Gnathifera</taxon>
        <taxon>Rotifera</taxon>
        <taxon>Eurotatoria</taxon>
        <taxon>Bdelloidea</taxon>
        <taxon>Philodinida</taxon>
        <taxon>Philodinidae</taxon>
        <taxon>Rotaria</taxon>
    </lineage>
</organism>
<keyword evidence="4" id="KW-1185">Reference proteome</keyword>
<dbReference type="GO" id="GO:0005391">
    <property type="term" value="F:P-type sodium:potassium-exchanging transporter activity"/>
    <property type="evidence" value="ECO:0007669"/>
    <property type="project" value="TreeGrafter"/>
</dbReference>
<dbReference type="InterPro" id="IPR036412">
    <property type="entry name" value="HAD-like_sf"/>
</dbReference>
<dbReference type="PANTHER" id="PTHR43294">
    <property type="entry name" value="SODIUM/POTASSIUM-TRANSPORTING ATPASE SUBUNIT ALPHA"/>
    <property type="match status" value="1"/>
</dbReference>
<keyword evidence="2" id="KW-0472">Membrane</keyword>
<evidence type="ECO:0000256" key="1">
    <source>
        <dbReference type="ARBA" id="ARBA00004651"/>
    </source>
</evidence>
<dbReference type="PANTHER" id="PTHR43294:SF21">
    <property type="entry name" value="CATION TRANSPORTING ATPASE"/>
    <property type="match status" value="1"/>
</dbReference>
<dbReference type="GO" id="GO:0005524">
    <property type="term" value="F:ATP binding"/>
    <property type="evidence" value="ECO:0007669"/>
    <property type="project" value="InterPro"/>
</dbReference>
<dbReference type="SUPFAM" id="SSF56784">
    <property type="entry name" value="HAD-like"/>
    <property type="match status" value="1"/>
</dbReference>
<dbReference type="Gene3D" id="3.40.50.1000">
    <property type="entry name" value="HAD superfamily/HAD-like"/>
    <property type="match status" value="1"/>
</dbReference>
<dbReference type="PRINTS" id="PR00120">
    <property type="entry name" value="HATPASE"/>
</dbReference>
<dbReference type="Proteomes" id="UP000663866">
    <property type="component" value="Unassembled WGS sequence"/>
</dbReference>
<dbReference type="InterPro" id="IPR023214">
    <property type="entry name" value="HAD_sf"/>
</dbReference>
<name>A0A821JCK5_9BILA</name>
<evidence type="ECO:0000313" key="3">
    <source>
        <dbReference type="EMBL" id="CAF4715874.1"/>
    </source>
</evidence>